<dbReference type="OrthoDB" id="326421at2"/>
<dbReference type="Pfam" id="PF00440">
    <property type="entry name" value="TetR_N"/>
    <property type="match status" value="1"/>
</dbReference>
<dbReference type="Gene3D" id="1.10.357.10">
    <property type="entry name" value="Tetracycline Repressor, domain 2"/>
    <property type="match status" value="1"/>
</dbReference>
<dbReference type="InterPro" id="IPR009057">
    <property type="entry name" value="Homeodomain-like_sf"/>
</dbReference>
<organism evidence="6 7">
    <name type="scientific">Pseudonocardia thermophila</name>
    <dbReference type="NCBI Taxonomy" id="1848"/>
    <lineage>
        <taxon>Bacteria</taxon>
        <taxon>Bacillati</taxon>
        <taxon>Actinomycetota</taxon>
        <taxon>Actinomycetes</taxon>
        <taxon>Pseudonocardiales</taxon>
        <taxon>Pseudonocardiaceae</taxon>
        <taxon>Pseudonocardia</taxon>
    </lineage>
</organism>
<dbReference type="GO" id="GO:0003677">
    <property type="term" value="F:DNA binding"/>
    <property type="evidence" value="ECO:0007669"/>
    <property type="project" value="UniProtKB-UniRule"/>
</dbReference>
<dbReference type="PROSITE" id="PS50977">
    <property type="entry name" value="HTH_TETR_2"/>
    <property type="match status" value="1"/>
</dbReference>
<reference evidence="6 7" key="1">
    <citation type="submission" date="2016-11" db="EMBL/GenBank/DDBJ databases">
        <authorList>
            <person name="Jaros S."/>
            <person name="Januszkiewicz K."/>
            <person name="Wedrychowicz H."/>
        </authorList>
    </citation>
    <scope>NUCLEOTIDE SEQUENCE [LARGE SCALE GENOMIC DNA]</scope>
    <source>
        <strain evidence="6 7">DSM 43832</strain>
    </source>
</reference>
<dbReference type="InterPro" id="IPR011075">
    <property type="entry name" value="TetR_C"/>
</dbReference>
<dbReference type="SUPFAM" id="SSF48498">
    <property type="entry name" value="Tetracyclin repressor-like, C-terminal domain"/>
    <property type="match status" value="1"/>
</dbReference>
<accession>A0A1M7BJD9</accession>
<name>A0A1M7BJD9_PSETH</name>
<dbReference type="AlphaFoldDB" id="A0A1M7BJD9"/>
<evidence type="ECO:0000259" key="5">
    <source>
        <dbReference type="PROSITE" id="PS50977"/>
    </source>
</evidence>
<dbReference type="PRINTS" id="PR00455">
    <property type="entry name" value="HTHTETR"/>
</dbReference>
<keyword evidence="7" id="KW-1185">Reference proteome</keyword>
<proteinExistence type="predicted"/>
<dbReference type="PANTHER" id="PTHR47506:SF6">
    <property type="entry name" value="HTH-TYPE TRANSCRIPTIONAL REPRESSOR NEMR"/>
    <property type="match status" value="1"/>
</dbReference>
<keyword evidence="1" id="KW-0805">Transcription regulation</keyword>
<feature type="domain" description="HTH tetR-type" evidence="5">
    <location>
        <begin position="5"/>
        <end position="65"/>
    </location>
</feature>
<dbReference type="InterPro" id="IPR036271">
    <property type="entry name" value="Tet_transcr_reg_TetR-rel_C_sf"/>
</dbReference>
<gene>
    <name evidence="6" type="ORF">SAMN05443637_1473</name>
</gene>
<keyword evidence="2 4" id="KW-0238">DNA-binding</keyword>
<dbReference type="STRING" id="1848.SAMN05443637_1473"/>
<sequence length="192" mass="20980">MGKGAHTREMILDEASELAAKIGLGGLTIGELAARTELSKSGLFAHFGSKESLQLQVLERNSTRIIDLVIRPALREPRGEPRLRGLVGRWLDWASRNGGCPLVAASFEFDDQPGPVRDRVVALQRDWLDTLTTVCATGVAEGHFRADVDPRRLAVDVEGVLLAFHVMHRLLSDPAAREYAQHGLDTLIAAAR</sequence>
<dbReference type="SUPFAM" id="SSF46689">
    <property type="entry name" value="Homeodomain-like"/>
    <property type="match status" value="1"/>
</dbReference>
<evidence type="ECO:0000313" key="6">
    <source>
        <dbReference type="EMBL" id="SHL55168.1"/>
    </source>
</evidence>
<keyword evidence="3" id="KW-0804">Transcription</keyword>
<evidence type="ECO:0000256" key="3">
    <source>
        <dbReference type="ARBA" id="ARBA00023163"/>
    </source>
</evidence>
<evidence type="ECO:0000256" key="1">
    <source>
        <dbReference type="ARBA" id="ARBA00023015"/>
    </source>
</evidence>
<dbReference type="EMBL" id="FRAP01000047">
    <property type="protein sequence ID" value="SHL55168.1"/>
    <property type="molecule type" value="Genomic_DNA"/>
</dbReference>
<protein>
    <submittedName>
        <fullName evidence="6">Transcriptional regulator, TetR family</fullName>
    </submittedName>
</protein>
<feature type="DNA-binding region" description="H-T-H motif" evidence="4">
    <location>
        <begin position="28"/>
        <end position="47"/>
    </location>
</feature>
<dbReference type="PANTHER" id="PTHR47506">
    <property type="entry name" value="TRANSCRIPTIONAL REGULATORY PROTEIN"/>
    <property type="match status" value="1"/>
</dbReference>
<evidence type="ECO:0000256" key="4">
    <source>
        <dbReference type="PROSITE-ProRule" id="PRU00335"/>
    </source>
</evidence>
<evidence type="ECO:0000256" key="2">
    <source>
        <dbReference type="ARBA" id="ARBA00023125"/>
    </source>
</evidence>
<dbReference type="Proteomes" id="UP000184363">
    <property type="component" value="Unassembled WGS sequence"/>
</dbReference>
<dbReference type="Gene3D" id="1.10.10.60">
    <property type="entry name" value="Homeodomain-like"/>
    <property type="match status" value="1"/>
</dbReference>
<dbReference type="InterPro" id="IPR001647">
    <property type="entry name" value="HTH_TetR"/>
</dbReference>
<evidence type="ECO:0000313" key="7">
    <source>
        <dbReference type="Proteomes" id="UP000184363"/>
    </source>
</evidence>
<dbReference type="Pfam" id="PF16925">
    <property type="entry name" value="TetR_C_13"/>
    <property type="match status" value="1"/>
</dbReference>
<dbReference type="RefSeq" id="WP_073460613.1">
    <property type="nucleotide sequence ID" value="NZ_CALGVN010000006.1"/>
</dbReference>